<dbReference type="Gene3D" id="3.40.309.10">
    <property type="entry name" value="Aldehyde Dehydrogenase, Chain A, domain 2"/>
    <property type="match status" value="1"/>
</dbReference>
<evidence type="ECO:0000313" key="7">
    <source>
        <dbReference type="EMBL" id="GAA4347795.1"/>
    </source>
</evidence>
<proteinExistence type="inferred from homology"/>
<evidence type="ECO:0000256" key="2">
    <source>
        <dbReference type="ARBA" id="ARBA00023002"/>
    </source>
</evidence>
<evidence type="ECO:0000256" key="1">
    <source>
        <dbReference type="ARBA" id="ARBA00009986"/>
    </source>
</evidence>
<dbReference type="RefSeq" id="WP_223576628.1">
    <property type="nucleotide sequence ID" value="NZ_BAABFU010000001.1"/>
</dbReference>
<dbReference type="Pfam" id="PF00171">
    <property type="entry name" value="Aldedh"/>
    <property type="match status" value="1"/>
</dbReference>
<keyword evidence="8" id="KW-1185">Reference proteome</keyword>
<dbReference type="EMBL" id="BAABFU010000001">
    <property type="protein sequence ID" value="GAA4347795.1"/>
    <property type="molecule type" value="Genomic_DNA"/>
</dbReference>
<dbReference type="SUPFAM" id="SSF53720">
    <property type="entry name" value="ALDH-like"/>
    <property type="match status" value="1"/>
</dbReference>
<dbReference type="InterPro" id="IPR016163">
    <property type="entry name" value="Ald_DH_C"/>
</dbReference>
<dbReference type="Proteomes" id="UP001501294">
    <property type="component" value="Unassembled WGS sequence"/>
</dbReference>
<dbReference type="PROSITE" id="PS00070">
    <property type="entry name" value="ALDEHYDE_DEHYDR_CYS"/>
    <property type="match status" value="1"/>
</dbReference>
<dbReference type="InterPro" id="IPR016161">
    <property type="entry name" value="Ald_DH/histidinol_DH"/>
</dbReference>
<evidence type="ECO:0000256" key="5">
    <source>
        <dbReference type="RuleBase" id="RU003345"/>
    </source>
</evidence>
<dbReference type="PANTHER" id="PTHR43720:SF2">
    <property type="entry name" value="2-AMINOMUCONIC SEMIALDEHYDE DEHYDROGENASE"/>
    <property type="match status" value="1"/>
</dbReference>
<dbReference type="InterPro" id="IPR016162">
    <property type="entry name" value="Ald_DH_N"/>
</dbReference>
<evidence type="ECO:0000256" key="3">
    <source>
        <dbReference type="ARBA" id="ARBA00023027"/>
    </source>
</evidence>
<keyword evidence="2 5" id="KW-0560">Oxidoreductase</keyword>
<dbReference type="InterPro" id="IPR015590">
    <property type="entry name" value="Aldehyde_DH_dom"/>
</dbReference>
<sequence length="481" mass="52059">MQMLENYIGGKLVEPIQGKYIDNVEPATGKIYSQIPDSTAEDLEQAVEAATKAQPAWAGLSLEERATILTKVANTIDDHSNELAKAEAVDNGKPFSLAKSVDIYRSSANIRFFAQAITQFSSESHAMGNDAINYTLRDPIGVVGCISPWNLPLYLFTWKIAPALAAGNTVIAKPSEITPMTAYLFSKICIEAGLPAGVLNILHGTGPSIGDPLTTHPKIKAISFTGGTATGAHISKVTAGMFKKLSLELGGKNPTLVFADCDFEDTVDNVVRAAFANQGQICLCGSRIYIERPIYDKFKQAFIDKVKALKIGDPLDNSTQHGALVSKPHMDKVLSYIELARQEGGRVLTGGKQTTVNGRCQNGYFVEPTVIEGLDNDCRTNQEEIFGPVCTIMPFDTDEEAVSLANGTQYGLASSVWTSDLKRAHQVAKDIEAGIVWINCWLLRDLRTPFGGVKSSGVGREGGLEALRFFTEPKNVCIKYS</sequence>
<gene>
    <name evidence="7" type="ORF">GCM10023150_10660</name>
</gene>
<dbReference type="Gene3D" id="3.40.605.10">
    <property type="entry name" value="Aldehyde Dehydrogenase, Chain A, domain 1"/>
    <property type="match status" value="1"/>
</dbReference>
<feature type="active site" evidence="4">
    <location>
        <position position="248"/>
    </location>
</feature>
<dbReference type="PROSITE" id="PS00687">
    <property type="entry name" value="ALDEHYDE_DEHYDR_GLU"/>
    <property type="match status" value="1"/>
</dbReference>
<organism evidence="7 8">
    <name type="scientific">Kangiella taiwanensis</name>
    <dbReference type="NCBI Taxonomy" id="1079179"/>
    <lineage>
        <taxon>Bacteria</taxon>
        <taxon>Pseudomonadati</taxon>
        <taxon>Pseudomonadota</taxon>
        <taxon>Gammaproteobacteria</taxon>
        <taxon>Kangiellales</taxon>
        <taxon>Kangiellaceae</taxon>
        <taxon>Kangiella</taxon>
    </lineage>
</organism>
<feature type="domain" description="Aldehyde dehydrogenase" evidence="6">
    <location>
        <begin position="19"/>
        <end position="476"/>
    </location>
</feature>
<dbReference type="CDD" id="cd07093">
    <property type="entry name" value="ALDH_F8_HMSADH"/>
    <property type="match status" value="1"/>
</dbReference>
<dbReference type="InterPro" id="IPR029510">
    <property type="entry name" value="Ald_DH_CS_GLU"/>
</dbReference>
<dbReference type="PANTHER" id="PTHR43720">
    <property type="entry name" value="2-AMINOMUCONIC SEMIALDEHYDE DEHYDROGENASE"/>
    <property type="match status" value="1"/>
</dbReference>
<reference evidence="8" key="1">
    <citation type="journal article" date="2019" name="Int. J. Syst. Evol. Microbiol.">
        <title>The Global Catalogue of Microorganisms (GCM) 10K type strain sequencing project: providing services to taxonomists for standard genome sequencing and annotation.</title>
        <authorList>
            <consortium name="The Broad Institute Genomics Platform"/>
            <consortium name="The Broad Institute Genome Sequencing Center for Infectious Disease"/>
            <person name="Wu L."/>
            <person name="Ma J."/>
        </authorList>
    </citation>
    <scope>NUCLEOTIDE SEQUENCE [LARGE SCALE GENOMIC DNA]</scope>
    <source>
        <strain evidence="8">JCM 17727</strain>
    </source>
</reference>
<comment type="caution">
    <text evidence="7">The sequence shown here is derived from an EMBL/GenBank/DDBJ whole genome shotgun (WGS) entry which is preliminary data.</text>
</comment>
<accession>A0ABP8HZ32</accession>
<evidence type="ECO:0000313" key="8">
    <source>
        <dbReference type="Proteomes" id="UP001501294"/>
    </source>
</evidence>
<protein>
    <submittedName>
        <fullName evidence="7">Aldehyde dehydrogenase</fullName>
    </submittedName>
</protein>
<keyword evidence="3" id="KW-0520">NAD</keyword>
<name>A0ABP8HZ32_9GAMM</name>
<dbReference type="InterPro" id="IPR016160">
    <property type="entry name" value="Ald_DH_CS_CYS"/>
</dbReference>
<evidence type="ECO:0000259" key="6">
    <source>
        <dbReference type="Pfam" id="PF00171"/>
    </source>
</evidence>
<comment type="similarity">
    <text evidence="1 5">Belongs to the aldehyde dehydrogenase family.</text>
</comment>
<evidence type="ECO:0000256" key="4">
    <source>
        <dbReference type="PROSITE-ProRule" id="PRU10007"/>
    </source>
</evidence>